<dbReference type="GO" id="GO:0005737">
    <property type="term" value="C:cytoplasm"/>
    <property type="evidence" value="ECO:0007669"/>
    <property type="project" value="UniProtKB-SubCell"/>
</dbReference>
<evidence type="ECO:0000256" key="2">
    <source>
        <dbReference type="ARBA" id="ARBA00023186"/>
    </source>
</evidence>
<comment type="function">
    <text evidence="3">Required for maturation of urease via the functional incorporation of the urease nickel metallocenter.</text>
</comment>
<dbReference type="EMBL" id="LMCB01000001">
    <property type="protein sequence ID" value="KZL22123.1"/>
    <property type="molecule type" value="Genomic_DNA"/>
</dbReference>
<name>A0A166BCI2_9HYPH</name>
<dbReference type="PATRIC" id="fig|989403.3.peg.159"/>
<keyword evidence="2 3" id="KW-0143">Chaperone</keyword>
<keyword evidence="1 3" id="KW-0996">Nickel insertion</keyword>
<comment type="subcellular location">
    <subcellularLocation>
        <location evidence="3">Cytoplasm</location>
    </subcellularLocation>
</comment>
<dbReference type="Proteomes" id="UP000076577">
    <property type="component" value="Unassembled WGS sequence"/>
</dbReference>
<organism evidence="4 5">
    <name type="scientific">Pseudovibrio axinellae</name>
    <dbReference type="NCBI Taxonomy" id="989403"/>
    <lineage>
        <taxon>Bacteria</taxon>
        <taxon>Pseudomonadati</taxon>
        <taxon>Pseudomonadota</taxon>
        <taxon>Alphaproteobacteria</taxon>
        <taxon>Hyphomicrobiales</taxon>
        <taxon>Stappiaceae</taxon>
        <taxon>Pseudovibrio</taxon>
    </lineage>
</organism>
<dbReference type="AlphaFoldDB" id="A0A166BCI2"/>
<dbReference type="Gene3D" id="1.10.4190.10">
    <property type="entry name" value="Urease accessory protein UreF"/>
    <property type="match status" value="1"/>
</dbReference>
<dbReference type="STRING" id="989403.SAMN05421798_10350"/>
<gene>
    <name evidence="3 4" type="primary">ureF</name>
    <name evidence="4" type="ORF">PsAD2_00149</name>
</gene>
<dbReference type="PANTHER" id="PTHR33620">
    <property type="entry name" value="UREASE ACCESSORY PROTEIN F"/>
    <property type="match status" value="1"/>
</dbReference>
<dbReference type="InterPro" id="IPR038277">
    <property type="entry name" value="UreF_sf"/>
</dbReference>
<keyword evidence="3" id="KW-0963">Cytoplasm</keyword>
<dbReference type="Pfam" id="PF01730">
    <property type="entry name" value="UreF"/>
    <property type="match status" value="1"/>
</dbReference>
<proteinExistence type="inferred from homology"/>
<evidence type="ECO:0000256" key="1">
    <source>
        <dbReference type="ARBA" id="ARBA00022988"/>
    </source>
</evidence>
<dbReference type="HAMAP" id="MF_01385">
    <property type="entry name" value="UreF"/>
    <property type="match status" value="1"/>
</dbReference>
<sequence>MTEAVTVPALLQLMTWLSPAFPVGAFAYSHGLETAIQSQLITDKSEAQDYLHDLIEHGSGWNDALLLAAAWRAVHHEQGGELNAVNELALALCPGHERYLETTLQGDAFLKAAKPWGADSVRVRLQAKDIAYPVAIGALAKSSGIGESASVAAYLHGFCSNLVAVMMRLVPLGQSDGMAIMAHMSPHMEDVAIRVTNSTLDDLGNVSFYADFLAIAHEHQETRIFKS</sequence>
<comment type="subunit">
    <text evidence="3">UreD, UreF and UreG form a complex that acts as a GTP-hydrolysis-dependent molecular chaperone, activating the urease apoprotein by helping to assemble the nickel containing metallocenter of UreC. The UreE protein probably delivers the nickel.</text>
</comment>
<reference evidence="4 5" key="1">
    <citation type="journal article" date="2016" name="Front. Microbiol.">
        <title>Comparative Genomic Analysis Reveals a Diverse Repertoire of Genes Involved in Prokaryote-Eukaryote Interactions within the Pseudovibrio Genus.</title>
        <authorList>
            <person name="Romano S."/>
            <person name="Fernandez-Guerra A."/>
            <person name="Reen F.J."/>
            <person name="Glockner F.O."/>
            <person name="Crowley S.P."/>
            <person name="O'Sullivan O."/>
            <person name="Cotter P.D."/>
            <person name="Adams C."/>
            <person name="Dobson A.D."/>
            <person name="O'Gara F."/>
        </authorList>
    </citation>
    <scope>NUCLEOTIDE SEQUENCE [LARGE SCALE GENOMIC DNA]</scope>
    <source>
        <strain evidence="4 5">Ad2</strain>
    </source>
</reference>
<dbReference type="GO" id="GO:0016151">
    <property type="term" value="F:nickel cation binding"/>
    <property type="evidence" value="ECO:0007669"/>
    <property type="project" value="UniProtKB-UniRule"/>
</dbReference>
<accession>A0A166BCI2</accession>
<dbReference type="RefSeq" id="WP_068000648.1">
    <property type="nucleotide sequence ID" value="NZ_FOFM01000003.1"/>
</dbReference>
<dbReference type="PIRSF" id="PIRSF009467">
    <property type="entry name" value="Ureas_acces_UreF"/>
    <property type="match status" value="1"/>
</dbReference>
<evidence type="ECO:0000313" key="5">
    <source>
        <dbReference type="Proteomes" id="UP000076577"/>
    </source>
</evidence>
<comment type="caution">
    <text evidence="4">The sequence shown here is derived from an EMBL/GenBank/DDBJ whole genome shotgun (WGS) entry which is preliminary data.</text>
</comment>
<comment type="similarity">
    <text evidence="3">Belongs to the UreF family.</text>
</comment>
<keyword evidence="5" id="KW-1185">Reference proteome</keyword>
<evidence type="ECO:0000313" key="4">
    <source>
        <dbReference type="EMBL" id="KZL22123.1"/>
    </source>
</evidence>
<dbReference type="PANTHER" id="PTHR33620:SF1">
    <property type="entry name" value="UREASE ACCESSORY PROTEIN F"/>
    <property type="match status" value="1"/>
</dbReference>
<dbReference type="OrthoDB" id="9798772at2"/>
<dbReference type="InterPro" id="IPR002639">
    <property type="entry name" value="UreF"/>
</dbReference>
<protein>
    <recommendedName>
        <fullName evidence="3">Urease accessory protein UreF</fullName>
    </recommendedName>
</protein>
<evidence type="ECO:0000256" key="3">
    <source>
        <dbReference type="HAMAP-Rule" id="MF_01385"/>
    </source>
</evidence>